<sequence>MFGFRPTNTSSPAKSLSAVHSSLAQTTTTASDVSRASGTSAKTELQNLTSAEVAFLDAVVARITPSATSFLSGLKAYNDELHERGLDSQTETVHYGRLLELCKIRGPSWDHKWEGVKLQYGYKEGSSASEVPSKPPPPQMPTPVPTRKLTRQVTPVRDDDVFTLHSHQEETHTQADTDSDLGEPAGRSAVLPNGLPPARTNSGLRTLAMNNASPPNYPRLSSLRPQNQLPNAVQRVPIWDETSDTTEGAIPSPSTTPPSYRAAVRDSERSRHNLFALRTPLVNQPPPIKPDLPPQTAIPLRERKGSIINENDAWKKIKMLRDEEDADKFREDNLLERCWEVWLLGYQWMITTNEQVAEARDNVILGSTLRRWRNATASLIEQREHVATIADNRCLRTAMAAWKTRLKEKRQIAWRNDMRTKMKITREKREAKLRKDAWAKWRQSYRSHLSEQHYNERLALRFLRRWKMRLTKADHMEAVADEFVRAHEGSAVTKCWKQWKRALAVKDAEKTVVQKVGIRVMADVMDVWKKHVRDHQRADAFYDVVVLKGAIRSWKTAQDRIRLMEKRAIKHQARQDDVLVRAVTRVWKARERGKLLERVKSIRTVKDAWAAWKQKMMAQKQREDFAIAFSMHSNSYTVSSALQTWQRVYTVYQNRRSFAIQRHLARVQFDALLKWRLHLRTKLKVLKQAKIVEKYFLQRRSLKLWTAKLQDKRRQKKLKQLETEKLRKYAHIWMQKSQERRYFRLAERQVTDRVSSRIVGDALRRWTNRVIELKLRELEVAQKNSNILLTLAFKKWKTICLRHVEDLSLMESHLDIKRSENIRRMFHRWLAAARARRHKRVTLREKELQFDRASVTAAWDKWRDRFMHEKLRPIAHQVAIQSQKNLVFRAFGIWHSKTKSLPAIKFRASRTKAKFWDIWRASMPQALQAKKARETYSVSVLSKALEKWHEAYKTKRHLKEIARARYLRLPSVSPGRTNSAPKPPAAPVPHTTRTPFPRRNIRAETDEEESDAGPSRPPSRPIAFNARPGIASLLTTRPRAEALVLSRPKLSSRGTREPSPTRSRTSVLDTDEPQSPRPRFLARRNHSPARSKSSYGAATRDAKPMRPTISPAAASSSGRAEPERSRLWIEMKEARRRSRPPTERSRSPDPP</sequence>
<dbReference type="Proteomes" id="UP000790709">
    <property type="component" value="Unassembled WGS sequence"/>
</dbReference>
<name>A0ACB8BXK1_9AGAM</name>
<proteinExistence type="predicted"/>
<gene>
    <name evidence="1" type="ORF">BV22DRAFT_1080370</name>
</gene>
<accession>A0ACB8BXK1</accession>
<evidence type="ECO:0000313" key="2">
    <source>
        <dbReference type="Proteomes" id="UP000790709"/>
    </source>
</evidence>
<protein>
    <submittedName>
        <fullName evidence="1">Uncharacterized protein</fullName>
    </submittedName>
</protein>
<evidence type="ECO:0000313" key="1">
    <source>
        <dbReference type="EMBL" id="KAH7929761.1"/>
    </source>
</evidence>
<dbReference type="EMBL" id="MU266338">
    <property type="protein sequence ID" value="KAH7929761.1"/>
    <property type="molecule type" value="Genomic_DNA"/>
</dbReference>
<organism evidence="1 2">
    <name type="scientific">Leucogyrophana mollusca</name>
    <dbReference type="NCBI Taxonomy" id="85980"/>
    <lineage>
        <taxon>Eukaryota</taxon>
        <taxon>Fungi</taxon>
        <taxon>Dikarya</taxon>
        <taxon>Basidiomycota</taxon>
        <taxon>Agaricomycotina</taxon>
        <taxon>Agaricomycetes</taxon>
        <taxon>Agaricomycetidae</taxon>
        <taxon>Boletales</taxon>
        <taxon>Boletales incertae sedis</taxon>
        <taxon>Leucogyrophana</taxon>
    </lineage>
</organism>
<reference evidence="1" key="1">
    <citation type="journal article" date="2021" name="New Phytol.">
        <title>Evolutionary innovations through gain and loss of genes in the ectomycorrhizal Boletales.</title>
        <authorList>
            <person name="Wu G."/>
            <person name="Miyauchi S."/>
            <person name="Morin E."/>
            <person name="Kuo A."/>
            <person name="Drula E."/>
            <person name="Varga T."/>
            <person name="Kohler A."/>
            <person name="Feng B."/>
            <person name="Cao Y."/>
            <person name="Lipzen A."/>
            <person name="Daum C."/>
            <person name="Hundley H."/>
            <person name="Pangilinan J."/>
            <person name="Johnson J."/>
            <person name="Barry K."/>
            <person name="LaButti K."/>
            <person name="Ng V."/>
            <person name="Ahrendt S."/>
            <person name="Min B."/>
            <person name="Choi I.G."/>
            <person name="Park H."/>
            <person name="Plett J.M."/>
            <person name="Magnuson J."/>
            <person name="Spatafora J.W."/>
            <person name="Nagy L.G."/>
            <person name="Henrissat B."/>
            <person name="Grigoriev I.V."/>
            <person name="Yang Z.L."/>
            <person name="Xu J."/>
            <person name="Martin F.M."/>
        </authorList>
    </citation>
    <scope>NUCLEOTIDE SEQUENCE</scope>
    <source>
        <strain evidence="1">KUC20120723A-06</strain>
    </source>
</reference>
<comment type="caution">
    <text evidence="1">The sequence shown here is derived from an EMBL/GenBank/DDBJ whole genome shotgun (WGS) entry which is preliminary data.</text>
</comment>
<keyword evidence="2" id="KW-1185">Reference proteome</keyword>